<dbReference type="Pfam" id="PF00672">
    <property type="entry name" value="HAMP"/>
    <property type="match status" value="1"/>
</dbReference>
<name>A0A9X3YJQ5_9GAMM</name>
<keyword evidence="15" id="KW-1185">Reference proteome</keyword>
<keyword evidence="6 11" id="KW-0472">Membrane</keyword>
<evidence type="ECO:0000256" key="2">
    <source>
        <dbReference type="ARBA" id="ARBA00022475"/>
    </source>
</evidence>
<dbReference type="Proteomes" id="UP001139971">
    <property type="component" value="Unassembled WGS sequence"/>
</dbReference>
<dbReference type="Pfam" id="PF21927">
    <property type="entry name" value="McpB_HAMP_2"/>
    <property type="match status" value="1"/>
</dbReference>
<dbReference type="SUPFAM" id="SSF58104">
    <property type="entry name" value="Methyl-accepting chemotaxis protein (MCP) signaling domain"/>
    <property type="match status" value="1"/>
</dbReference>
<accession>A0A9X3YJQ5</accession>
<feature type="transmembrane region" description="Helical" evidence="11">
    <location>
        <begin position="191"/>
        <end position="213"/>
    </location>
</feature>
<dbReference type="InterPro" id="IPR041395">
    <property type="entry name" value="McpB_HAMP_3rd"/>
</dbReference>
<dbReference type="Pfam" id="PF18575">
    <property type="entry name" value="HAMP_N3"/>
    <property type="match status" value="1"/>
</dbReference>
<evidence type="ECO:0000256" key="7">
    <source>
        <dbReference type="ARBA" id="ARBA00023224"/>
    </source>
</evidence>
<dbReference type="SMART" id="SM01049">
    <property type="entry name" value="Cache_2"/>
    <property type="match status" value="1"/>
</dbReference>
<keyword evidence="3" id="KW-0488">Methylation</keyword>
<dbReference type="GO" id="GO:0005886">
    <property type="term" value="C:plasma membrane"/>
    <property type="evidence" value="ECO:0007669"/>
    <property type="project" value="UniProtKB-SubCell"/>
</dbReference>
<feature type="domain" description="Methyl-accepting transducer" evidence="12">
    <location>
        <begin position="457"/>
        <end position="686"/>
    </location>
</feature>
<dbReference type="Pfam" id="PF00015">
    <property type="entry name" value="MCPsignal"/>
    <property type="match status" value="1"/>
</dbReference>
<evidence type="ECO:0000259" key="12">
    <source>
        <dbReference type="PROSITE" id="PS50111"/>
    </source>
</evidence>
<proteinExistence type="inferred from homology"/>
<keyword evidence="5 11" id="KW-1133">Transmembrane helix</keyword>
<evidence type="ECO:0000256" key="3">
    <source>
        <dbReference type="ARBA" id="ARBA00022481"/>
    </source>
</evidence>
<reference evidence="14" key="1">
    <citation type="submission" date="2023-02" db="EMBL/GenBank/DDBJ databases">
        <title>Tahibacter soli sp. nov. isolated from soil.</title>
        <authorList>
            <person name="Baek J.H."/>
            <person name="Lee J.K."/>
            <person name="Choi D.G."/>
            <person name="Jeon C.O."/>
        </authorList>
    </citation>
    <scope>NUCLEOTIDE SEQUENCE</scope>
    <source>
        <strain evidence="14">BL</strain>
    </source>
</reference>
<dbReference type="GO" id="GO:0007165">
    <property type="term" value="P:signal transduction"/>
    <property type="evidence" value="ECO:0007669"/>
    <property type="project" value="UniProtKB-KW"/>
</dbReference>
<evidence type="ECO:0000313" key="15">
    <source>
        <dbReference type="Proteomes" id="UP001139971"/>
    </source>
</evidence>
<comment type="similarity">
    <text evidence="8">Belongs to the methyl-accepting chemotaxis (MCP) protein family.</text>
</comment>
<dbReference type="Gene3D" id="1.10.287.950">
    <property type="entry name" value="Methyl-accepting chemotaxis protein"/>
    <property type="match status" value="1"/>
</dbReference>
<dbReference type="Pfam" id="PF18947">
    <property type="entry name" value="HAMP_2"/>
    <property type="match status" value="1"/>
</dbReference>
<dbReference type="PROSITE" id="PS50885">
    <property type="entry name" value="HAMP"/>
    <property type="match status" value="2"/>
</dbReference>
<evidence type="ECO:0000313" key="14">
    <source>
        <dbReference type="EMBL" id="MDC8012827.1"/>
    </source>
</evidence>
<dbReference type="SMART" id="SM00283">
    <property type="entry name" value="MA"/>
    <property type="match status" value="1"/>
</dbReference>
<dbReference type="SMART" id="SM00304">
    <property type="entry name" value="HAMP"/>
    <property type="match status" value="2"/>
</dbReference>
<evidence type="ECO:0000256" key="8">
    <source>
        <dbReference type="ARBA" id="ARBA00029447"/>
    </source>
</evidence>
<dbReference type="GO" id="GO:0006935">
    <property type="term" value="P:chemotaxis"/>
    <property type="evidence" value="ECO:0007669"/>
    <property type="project" value="TreeGrafter"/>
</dbReference>
<organism evidence="14 15">
    <name type="scientific">Tahibacter soli</name>
    <dbReference type="NCBI Taxonomy" id="2983605"/>
    <lineage>
        <taxon>Bacteria</taxon>
        <taxon>Pseudomonadati</taxon>
        <taxon>Pseudomonadota</taxon>
        <taxon>Gammaproteobacteria</taxon>
        <taxon>Lysobacterales</taxon>
        <taxon>Rhodanobacteraceae</taxon>
        <taxon>Tahibacter</taxon>
    </lineage>
</organism>
<dbReference type="GO" id="GO:0004888">
    <property type="term" value="F:transmembrane signaling receptor activity"/>
    <property type="evidence" value="ECO:0007669"/>
    <property type="project" value="TreeGrafter"/>
</dbReference>
<dbReference type="InterPro" id="IPR054421">
    <property type="entry name" value="McpB_HAMP_2nd"/>
</dbReference>
<protein>
    <submittedName>
        <fullName evidence="14">Methyl-accepting chemotaxis protein</fullName>
    </submittedName>
</protein>
<evidence type="ECO:0000256" key="6">
    <source>
        <dbReference type="ARBA" id="ARBA00023136"/>
    </source>
</evidence>
<evidence type="ECO:0000256" key="4">
    <source>
        <dbReference type="ARBA" id="ARBA00022692"/>
    </source>
</evidence>
<evidence type="ECO:0000259" key="13">
    <source>
        <dbReference type="PROSITE" id="PS50885"/>
    </source>
</evidence>
<gene>
    <name evidence="14" type="ORF">OD750_009750</name>
</gene>
<dbReference type="EMBL" id="JAOVZO020000014">
    <property type="protein sequence ID" value="MDC8012827.1"/>
    <property type="molecule type" value="Genomic_DNA"/>
</dbReference>
<dbReference type="RefSeq" id="WP_272841911.1">
    <property type="nucleotide sequence ID" value="NZ_JAOVZO020000014.1"/>
</dbReference>
<dbReference type="InterPro" id="IPR004089">
    <property type="entry name" value="MCPsignal_dom"/>
</dbReference>
<feature type="domain" description="HAMP" evidence="13">
    <location>
        <begin position="400"/>
        <end position="452"/>
    </location>
</feature>
<dbReference type="Gene3D" id="1.20.120.1530">
    <property type="match status" value="2"/>
</dbReference>
<sequence length="717" mass="76977">MRFLKLDFLRRRRIGTNINLLLAACALLVVALCAAGLANQRSTLLRDQLRLTRHEVETALSIVTHFHNMASAGKLADVEARDAAMSALRELRYGDNDYFWIQDAEPRMLMHPIKTELVGRDVGDMVDPDGVRIFKEFARIAQTEGSGFLHYEWSRPGGGADEPKIAFVGTFKPWGWIVGTGIYVGDVDKEIWSLATGYAAATLGVLLLLFALVRIVARSITDPIEDAVAQARRLSQGCLDAVADDRRANNEVGNLQRSLDAIRDTLAGFIEEQETLARQHEDGFISAVIPAERFEGAFRKVAEQLNELVRSHIAVKMRLVEVAGRYAVGDFSIDMDRLPEEKAVLTHTMDRAKANLQAMNGEILAIVGAASRGDLRRRGDESRFEYGYRDMIAGINHTLDAIVGPVTDVSRVLSAVSLGDLTERIGASYAGAFEQLAQDTNESVAQLAGIVQGIKSAVDSITAAAGEIAAGNLDLSNRTEQQVASLEETASSMEELTSTVKQNADNAKQANDLALGAAQIAEEGGKMVERVVATMAQIAGSSEKIVDIIGVIDGIAFQTNILALNAAVEAARAGEQGRGFAVVAAEVRNLAQRSAGAAKEIKTLIDESVGRVEAGSALVGQAGKTMAAIVTSVQRVVQIIGEISVASKEQHTGIEQVNATITQMDEATQQNAALVEEATATARSLEDQARALVAAVARFKLDSRRQTPKAKIAVVAA</sequence>
<keyword evidence="2" id="KW-1003">Cell membrane</keyword>
<evidence type="ECO:0000256" key="1">
    <source>
        <dbReference type="ARBA" id="ARBA00004651"/>
    </source>
</evidence>
<dbReference type="InterPro" id="IPR033480">
    <property type="entry name" value="sCache_2"/>
</dbReference>
<comment type="subcellular location">
    <subcellularLocation>
        <location evidence="1">Cell membrane</location>
        <topology evidence="1">Multi-pass membrane protein</topology>
    </subcellularLocation>
</comment>
<dbReference type="Pfam" id="PF17200">
    <property type="entry name" value="sCache_2"/>
    <property type="match status" value="1"/>
</dbReference>
<feature type="domain" description="HAMP" evidence="13">
    <location>
        <begin position="218"/>
        <end position="271"/>
    </location>
</feature>
<dbReference type="Gene3D" id="3.30.450.20">
    <property type="entry name" value="PAS domain"/>
    <property type="match status" value="1"/>
</dbReference>
<keyword evidence="10" id="KW-0175">Coiled coil</keyword>
<dbReference type="InterPro" id="IPR003660">
    <property type="entry name" value="HAMP_dom"/>
</dbReference>
<comment type="caution">
    <text evidence="14">The sequence shown here is derived from an EMBL/GenBank/DDBJ whole genome shotgun (WGS) entry which is preliminary data.</text>
</comment>
<dbReference type="SUPFAM" id="SSF158472">
    <property type="entry name" value="HAMP domain-like"/>
    <property type="match status" value="1"/>
</dbReference>
<evidence type="ECO:0000256" key="9">
    <source>
        <dbReference type="PROSITE-ProRule" id="PRU00284"/>
    </source>
</evidence>
<keyword evidence="7 9" id="KW-0807">Transducer</keyword>
<evidence type="ECO:0000256" key="10">
    <source>
        <dbReference type="SAM" id="Coils"/>
    </source>
</evidence>
<dbReference type="AlphaFoldDB" id="A0A9X3YJQ5"/>
<dbReference type="PANTHER" id="PTHR43531">
    <property type="entry name" value="PROTEIN ICFG"/>
    <property type="match status" value="1"/>
</dbReference>
<dbReference type="PROSITE" id="PS50111">
    <property type="entry name" value="CHEMOTAXIS_TRANSDUC_2"/>
    <property type="match status" value="1"/>
</dbReference>
<dbReference type="CDD" id="cd11386">
    <property type="entry name" value="MCP_signal"/>
    <property type="match status" value="1"/>
</dbReference>
<dbReference type="InterPro" id="IPR051310">
    <property type="entry name" value="MCP_chemotaxis"/>
</dbReference>
<evidence type="ECO:0000256" key="5">
    <source>
        <dbReference type="ARBA" id="ARBA00022989"/>
    </source>
</evidence>
<evidence type="ECO:0000256" key="11">
    <source>
        <dbReference type="SAM" id="Phobius"/>
    </source>
</evidence>
<dbReference type="FunFam" id="1.10.287.950:FF:000001">
    <property type="entry name" value="Methyl-accepting chemotaxis sensory transducer"/>
    <property type="match status" value="1"/>
</dbReference>
<dbReference type="PANTHER" id="PTHR43531:SF14">
    <property type="entry name" value="METHYL-ACCEPTING CHEMOTAXIS PROTEIN I-RELATED"/>
    <property type="match status" value="1"/>
</dbReference>
<feature type="coiled-coil region" evidence="10">
    <location>
        <begin position="657"/>
        <end position="695"/>
    </location>
</feature>
<dbReference type="PROSITE" id="PS51257">
    <property type="entry name" value="PROKAR_LIPOPROTEIN"/>
    <property type="match status" value="1"/>
</dbReference>
<keyword evidence="4 11" id="KW-0812">Transmembrane</keyword>